<organism evidence="2 3">
    <name type="scientific">Adiantum capillus-veneris</name>
    <name type="common">Maidenhair fern</name>
    <dbReference type="NCBI Taxonomy" id="13818"/>
    <lineage>
        <taxon>Eukaryota</taxon>
        <taxon>Viridiplantae</taxon>
        <taxon>Streptophyta</taxon>
        <taxon>Embryophyta</taxon>
        <taxon>Tracheophyta</taxon>
        <taxon>Polypodiopsida</taxon>
        <taxon>Polypodiidae</taxon>
        <taxon>Polypodiales</taxon>
        <taxon>Pteridineae</taxon>
        <taxon>Pteridaceae</taxon>
        <taxon>Vittarioideae</taxon>
        <taxon>Adiantum</taxon>
    </lineage>
</organism>
<gene>
    <name evidence="2" type="ORF">GOP47_0023908</name>
</gene>
<evidence type="ECO:0000313" key="2">
    <source>
        <dbReference type="EMBL" id="KAI5061403.1"/>
    </source>
</evidence>
<comment type="caution">
    <text evidence="2">The sequence shown here is derived from an EMBL/GenBank/DDBJ whole genome shotgun (WGS) entry which is preliminary data.</text>
</comment>
<feature type="region of interest" description="Disordered" evidence="1">
    <location>
        <begin position="1"/>
        <end position="20"/>
    </location>
</feature>
<feature type="region of interest" description="Disordered" evidence="1">
    <location>
        <begin position="32"/>
        <end position="61"/>
    </location>
</feature>
<dbReference type="Proteomes" id="UP000886520">
    <property type="component" value="Chromosome 23"/>
</dbReference>
<evidence type="ECO:0000256" key="1">
    <source>
        <dbReference type="SAM" id="MobiDB-lite"/>
    </source>
</evidence>
<keyword evidence="3" id="KW-1185">Reference proteome</keyword>
<dbReference type="EMBL" id="JABFUD020000023">
    <property type="protein sequence ID" value="KAI5061403.1"/>
    <property type="molecule type" value="Genomic_DNA"/>
</dbReference>
<sequence length="61" mass="6753">MKHQREGVLRKPQRPKREADKAILCFEEEVPDHEAGAVQEPIDVDKELVGPCGKEGSEGQG</sequence>
<dbReference type="AlphaFoldDB" id="A0A9D4Z3T0"/>
<evidence type="ECO:0000313" key="3">
    <source>
        <dbReference type="Proteomes" id="UP000886520"/>
    </source>
</evidence>
<name>A0A9D4Z3T0_ADICA</name>
<proteinExistence type="predicted"/>
<protein>
    <submittedName>
        <fullName evidence="2">Uncharacterized protein</fullName>
    </submittedName>
</protein>
<reference evidence="2" key="1">
    <citation type="submission" date="2021-01" db="EMBL/GenBank/DDBJ databases">
        <title>Adiantum capillus-veneris genome.</title>
        <authorList>
            <person name="Fang Y."/>
            <person name="Liao Q."/>
        </authorList>
    </citation>
    <scope>NUCLEOTIDE SEQUENCE</scope>
    <source>
        <strain evidence="2">H3</strain>
        <tissue evidence="2">Leaf</tissue>
    </source>
</reference>
<accession>A0A9D4Z3T0</accession>